<keyword evidence="2" id="KW-0378">Hydrolase</keyword>
<gene>
    <name evidence="2" type="ORF">RM544_00975</name>
</gene>
<dbReference type="InterPro" id="IPR029058">
    <property type="entry name" value="AB_hydrolase_fold"/>
</dbReference>
<dbReference type="PRINTS" id="PR00111">
    <property type="entry name" value="ABHYDROLASE"/>
</dbReference>
<protein>
    <submittedName>
        <fullName evidence="2">Alpha/beta hydrolase</fullName>
    </submittedName>
</protein>
<dbReference type="RefSeq" id="WP_311359917.1">
    <property type="nucleotide sequence ID" value="NZ_JAVRIE010000001.1"/>
</dbReference>
<dbReference type="InterPro" id="IPR000073">
    <property type="entry name" value="AB_hydrolase_1"/>
</dbReference>
<dbReference type="GO" id="GO:0047372">
    <property type="term" value="F:monoacylglycerol lipase activity"/>
    <property type="evidence" value="ECO:0007669"/>
    <property type="project" value="TreeGrafter"/>
</dbReference>
<dbReference type="InterPro" id="IPR050266">
    <property type="entry name" value="AB_hydrolase_sf"/>
</dbReference>
<dbReference type="Gene3D" id="3.40.50.1820">
    <property type="entry name" value="alpha/beta hydrolase"/>
    <property type="match status" value="1"/>
</dbReference>
<dbReference type="EMBL" id="JAVRIE010000001">
    <property type="protein sequence ID" value="MDT0581102.1"/>
    <property type="molecule type" value="Genomic_DNA"/>
</dbReference>
<dbReference type="GO" id="GO:0046464">
    <property type="term" value="P:acylglycerol catabolic process"/>
    <property type="evidence" value="ECO:0007669"/>
    <property type="project" value="TreeGrafter"/>
</dbReference>
<comment type="caution">
    <text evidence="2">The sequence shown here is derived from an EMBL/GenBank/DDBJ whole genome shotgun (WGS) entry which is preliminary data.</text>
</comment>
<evidence type="ECO:0000313" key="3">
    <source>
        <dbReference type="Proteomes" id="UP001249020"/>
    </source>
</evidence>
<evidence type="ECO:0000259" key="1">
    <source>
        <dbReference type="Pfam" id="PF00561"/>
    </source>
</evidence>
<dbReference type="GO" id="GO:0016020">
    <property type="term" value="C:membrane"/>
    <property type="evidence" value="ECO:0007669"/>
    <property type="project" value="TreeGrafter"/>
</dbReference>
<sequence>MNELLALAISLSVFVLITYLLSPPSKLYEWLLFSERRLAKLTLRKLDIQEGQIAYQEGGKGEVLMLLHGFGANKDTWNRIAQHLTPYFHVIAIDLPGFGNSFKDMQLQYDVQAQVTRLQEIVEGLKLSQFHLAGNSMGGYIAANYAALHPDKLSSLWLLNPLGVATAPNSEMFEDIAQKKRPVVLANSKLEYKELIARVFHKAPYMPNFFVDALSLNAIANFSINKKIFHEIHQTADYQVYFSSPTDLALAGFDKPLLITWGDKDTILHPKGAHALQKVVPSAVVQIIENVGHLPMIESPKLTANQFIEFRYPL</sequence>
<dbReference type="Proteomes" id="UP001249020">
    <property type="component" value="Unassembled WGS sequence"/>
</dbReference>
<reference evidence="2 3" key="1">
    <citation type="submission" date="2023-09" db="EMBL/GenBank/DDBJ databases">
        <authorList>
            <person name="Rey-Velasco X."/>
        </authorList>
    </citation>
    <scope>NUCLEOTIDE SEQUENCE [LARGE SCALE GENOMIC DNA]</scope>
    <source>
        <strain evidence="2 3">W409</strain>
    </source>
</reference>
<keyword evidence="3" id="KW-1185">Reference proteome</keyword>
<accession>A0AAW8QVV6</accession>
<dbReference type="AlphaFoldDB" id="A0AAW8QVV6"/>
<proteinExistence type="predicted"/>
<dbReference type="PANTHER" id="PTHR43798:SF5">
    <property type="entry name" value="MONOACYLGLYCEROL LIPASE ABHD6"/>
    <property type="match status" value="1"/>
</dbReference>
<dbReference type="PANTHER" id="PTHR43798">
    <property type="entry name" value="MONOACYLGLYCEROL LIPASE"/>
    <property type="match status" value="1"/>
</dbReference>
<feature type="domain" description="AB hydrolase-1" evidence="1">
    <location>
        <begin position="63"/>
        <end position="300"/>
    </location>
</feature>
<dbReference type="SUPFAM" id="SSF53474">
    <property type="entry name" value="alpha/beta-Hydrolases"/>
    <property type="match status" value="1"/>
</dbReference>
<dbReference type="Pfam" id="PF00561">
    <property type="entry name" value="Abhydrolase_1"/>
    <property type="match status" value="1"/>
</dbReference>
<evidence type="ECO:0000313" key="2">
    <source>
        <dbReference type="EMBL" id="MDT0581102.1"/>
    </source>
</evidence>
<organism evidence="2 3">
    <name type="scientific">Brumicola blandensis</name>
    <dbReference type="NCBI Taxonomy" id="3075611"/>
    <lineage>
        <taxon>Bacteria</taxon>
        <taxon>Pseudomonadati</taxon>
        <taxon>Pseudomonadota</taxon>
        <taxon>Gammaproteobacteria</taxon>
        <taxon>Alteromonadales</taxon>
        <taxon>Alteromonadaceae</taxon>
        <taxon>Brumicola</taxon>
    </lineage>
</organism>
<name>A0AAW8QVV6_9ALTE</name>